<dbReference type="AlphaFoldDB" id="A0A167LIH7"/>
<keyword evidence="1" id="KW-0863">Zinc-finger</keyword>
<evidence type="ECO:0000259" key="2">
    <source>
        <dbReference type="PROSITE" id="PS50966"/>
    </source>
</evidence>
<dbReference type="RefSeq" id="XP_018288577.1">
    <property type="nucleotide sequence ID" value="XM_018442135.1"/>
</dbReference>
<evidence type="ECO:0000313" key="4">
    <source>
        <dbReference type="Proteomes" id="UP000077315"/>
    </source>
</evidence>
<dbReference type="GeneID" id="29003041"/>
<name>A0A167LIH7_PHYB8</name>
<evidence type="ECO:0000256" key="1">
    <source>
        <dbReference type="PROSITE-ProRule" id="PRU00325"/>
    </source>
</evidence>
<keyword evidence="1" id="KW-0479">Metal-binding</keyword>
<keyword evidence="4" id="KW-1185">Reference proteome</keyword>
<dbReference type="EMBL" id="KV440988">
    <property type="protein sequence ID" value="OAD70537.1"/>
    <property type="molecule type" value="Genomic_DNA"/>
</dbReference>
<dbReference type="STRING" id="763407.A0A167LIH7"/>
<dbReference type="OrthoDB" id="2596771at2759"/>
<organism evidence="3 4">
    <name type="scientific">Phycomyces blakesleeanus (strain ATCC 8743b / DSM 1359 / FGSC 10004 / NBRC 33097 / NRRL 1555)</name>
    <dbReference type="NCBI Taxonomy" id="763407"/>
    <lineage>
        <taxon>Eukaryota</taxon>
        <taxon>Fungi</taxon>
        <taxon>Fungi incertae sedis</taxon>
        <taxon>Mucoromycota</taxon>
        <taxon>Mucoromycotina</taxon>
        <taxon>Mucoromycetes</taxon>
        <taxon>Mucorales</taxon>
        <taxon>Phycomycetaceae</taxon>
        <taxon>Phycomyces</taxon>
    </lineage>
</organism>
<feature type="domain" description="SWIM-type" evidence="2">
    <location>
        <begin position="591"/>
        <end position="626"/>
    </location>
</feature>
<evidence type="ECO:0000313" key="3">
    <source>
        <dbReference type="EMBL" id="OAD70537.1"/>
    </source>
</evidence>
<proteinExistence type="predicted"/>
<protein>
    <recommendedName>
        <fullName evidence="2">SWIM-type domain-containing protein</fullName>
    </recommendedName>
</protein>
<dbReference type="VEuPathDB" id="FungiDB:PHYBLDRAFT_69633"/>
<reference evidence="4" key="1">
    <citation type="submission" date="2015-06" db="EMBL/GenBank/DDBJ databases">
        <title>Expansion of signal transduction pathways in fungi by whole-genome duplication.</title>
        <authorList>
            <consortium name="DOE Joint Genome Institute"/>
            <person name="Corrochano L.M."/>
            <person name="Kuo A."/>
            <person name="Marcet-Houben M."/>
            <person name="Polaino S."/>
            <person name="Salamov A."/>
            <person name="Villalobos J.M."/>
            <person name="Alvarez M.I."/>
            <person name="Avalos J."/>
            <person name="Benito E.P."/>
            <person name="Benoit I."/>
            <person name="Burger G."/>
            <person name="Camino L.P."/>
            <person name="Canovas D."/>
            <person name="Cerda-Olmedo E."/>
            <person name="Cheng J.-F."/>
            <person name="Dominguez A."/>
            <person name="Elias M."/>
            <person name="Eslava A.P."/>
            <person name="Glaser F."/>
            <person name="Grimwood J."/>
            <person name="Gutierrez G."/>
            <person name="Heitman J."/>
            <person name="Henrissat B."/>
            <person name="Iturriaga E.A."/>
            <person name="Lang B.F."/>
            <person name="Lavin J.L."/>
            <person name="Lee S."/>
            <person name="Li W."/>
            <person name="Lindquist E."/>
            <person name="Lopez-Garcia S."/>
            <person name="Luque E.M."/>
            <person name="Marcos A.T."/>
            <person name="Martin J."/>
            <person name="McCluskey K."/>
            <person name="Medina H.R."/>
            <person name="Miralles-Duran A."/>
            <person name="Miyazaki A."/>
            <person name="Munoz-Torres E."/>
            <person name="Oguiza J.A."/>
            <person name="Ohm R."/>
            <person name="Olmedo M."/>
            <person name="Orejas M."/>
            <person name="Ortiz-Castellanos L."/>
            <person name="Pisabarro A.G."/>
            <person name="Rodriguez-Romero J."/>
            <person name="Ruiz-Herrera J."/>
            <person name="Ruiz-Vazquez R."/>
            <person name="Sanz C."/>
            <person name="Schackwitz W."/>
            <person name="Schmutz J."/>
            <person name="Shahriari M."/>
            <person name="Shelest E."/>
            <person name="Silva-Franco F."/>
            <person name="Soanes D."/>
            <person name="Syed K."/>
            <person name="Tagua V.G."/>
            <person name="Talbot N.J."/>
            <person name="Thon M."/>
            <person name="De vries R.P."/>
            <person name="Wiebenga A."/>
            <person name="Yadav J.S."/>
            <person name="Braun E.L."/>
            <person name="Baker S."/>
            <person name="Garre V."/>
            <person name="Horwitz B."/>
            <person name="Torres-Martinez S."/>
            <person name="Idnurm A."/>
            <person name="Herrera-Estrella A."/>
            <person name="Gabaldon T."/>
            <person name="Grigoriev I.V."/>
        </authorList>
    </citation>
    <scope>NUCLEOTIDE SEQUENCE [LARGE SCALE GENOMIC DNA]</scope>
    <source>
        <strain evidence="4">NRRL 1555(-)</strain>
    </source>
</reference>
<dbReference type="GO" id="GO:0008270">
    <property type="term" value="F:zinc ion binding"/>
    <property type="evidence" value="ECO:0007669"/>
    <property type="project" value="UniProtKB-KW"/>
</dbReference>
<accession>A0A167LIH7</accession>
<dbReference type="PROSITE" id="PS50966">
    <property type="entry name" value="ZF_SWIM"/>
    <property type="match status" value="1"/>
</dbReference>
<dbReference type="PANTHER" id="PTHR47456">
    <property type="entry name" value="PHD-TYPE DOMAIN-CONTAINING PROTEIN"/>
    <property type="match status" value="1"/>
</dbReference>
<sequence>MSKVTLTRKEQQALRKAALEAAPVRTLRDIGSPLEPLTIPNWIISRPNRHSSTVDITKKKHVLFSQVYSCHRGGNYESESREKHPIQCKSKKVGCEATLTITCYADKSHVYVFDFIANHTNYIPGDIKTDLGLIPLTQGHVDDIVARLTASPGSSARKIRLEILRNIDQQEYSLNGCKINYFDIYNKIFAINRTIFCLHEDNFKSMKMWFTKKLSPKGFIIFEGNLQTYSNDESLYPCGFISPFHITQRSDDILYTIVICDEELDCGFPCAYMLTNDYSLGPIVQWLKHLKDNQLVVNPHDAETNALMAIFPGCQIQYCLFHVSQAWYRQLNLKVKTGNTAAQNRLVRGKMMAFLKHIIYEEHIVVFLDKIADFIGSVVVDFVSKFDQVPTLNYYCYLYSFGLGKLYDWGQLRPCIISFRLIHNYSSSQYSFTTGRYQQRQPDFVRYFETNWCTMAKYCVWSRAFHQLEFSHMLTNNYIESWHNQLKTYFLGRSHNKRFDQLIFILPNKVEFYFKEESIRIKMRSGPMTAAQRQQRKIEMSAEAVPAYMHANMIVSLSIAMSLNTTLDDTDDILEDEFWFINSFTKDGITYQVEVNNNVILSCTCYSWTRYMKPCKHMYLLCIHMSGFAFLSVASANNMLPITISGEQFVNDNTMSIDGTRESTGHGYAIEAFEYAKNCSLTTRHNEQDLYQLMQYATEEEAEVIRAAYAAPIKAFQEIKAKYEAHFRTLNT</sequence>
<dbReference type="InterPro" id="IPR007527">
    <property type="entry name" value="Znf_SWIM"/>
</dbReference>
<keyword evidence="1" id="KW-0862">Zinc</keyword>
<dbReference type="Proteomes" id="UP000077315">
    <property type="component" value="Unassembled WGS sequence"/>
</dbReference>
<dbReference type="InParanoid" id="A0A167LIH7"/>
<dbReference type="Pfam" id="PF04434">
    <property type="entry name" value="SWIM"/>
    <property type="match status" value="1"/>
</dbReference>
<gene>
    <name evidence="3" type="ORF">PHYBLDRAFT_69633</name>
</gene>